<proteinExistence type="predicted"/>
<dbReference type="Pfam" id="PF05171">
    <property type="entry name" value="HemS"/>
    <property type="match status" value="2"/>
</dbReference>
<evidence type="ECO:0000313" key="3">
    <source>
        <dbReference type="Proteomes" id="UP001156682"/>
    </source>
</evidence>
<dbReference type="SUPFAM" id="SSF144064">
    <property type="entry name" value="Heme iron utilization protein-like"/>
    <property type="match status" value="1"/>
</dbReference>
<accession>A0ABQ5ZVK3</accession>
<organism evidence="2 3">
    <name type="scientific">Marinospirillum insulare</name>
    <dbReference type="NCBI Taxonomy" id="217169"/>
    <lineage>
        <taxon>Bacteria</taxon>
        <taxon>Pseudomonadati</taxon>
        <taxon>Pseudomonadota</taxon>
        <taxon>Gammaproteobacteria</taxon>
        <taxon>Oceanospirillales</taxon>
        <taxon>Oceanospirillaceae</taxon>
        <taxon>Marinospirillum</taxon>
    </lineage>
</organism>
<dbReference type="InterPro" id="IPR007845">
    <property type="entry name" value="HemS/ChuX_dom"/>
</dbReference>
<dbReference type="Proteomes" id="UP001156682">
    <property type="component" value="Unassembled WGS sequence"/>
</dbReference>
<evidence type="ECO:0000313" key="2">
    <source>
        <dbReference type="EMBL" id="GLR62701.1"/>
    </source>
</evidence>
<feature type="domain" description="Haemin-degrading HemS/ChuX" evidence="1">
    <location>
        <begin position="221"/>
        <end position="352"/>
    </location>
</feature>
<gene>
    <name evidence="2" type="ORF">GCM10007878_01360</name>
</gene>
<reference evidence="3" key="1">
    <citation type="journal article" date="2019" name="Int. J. Syst. Evol. Microbiol.">
        <title>The Global Catalogue of Microorganisms (GCM) 10K type strain sequencing project: providing services to taxonomists for standard genome sequencing and annotation.</title>
        <authorList>
            <consortium name="The Broad Institute Genomics Platform"/>
            <consortium name="The Broad Institute Genome Sequencing Center for Infectious Disease"/>
            <person name="Wu L."/>
            <person name="Ma J."/>
        </authorList>
    </citation>
    <scope>NUCLEOTIDE SEQUENCE [LARGE SCALE GENOMIC DNA]</scope>
    <source>
        <strain evidence="3">NBRC 100033</strain>
    </source>
</reference>
<evidence type="ECO:0000259" key="1">
    <source>
        <dbReference type="Pfam" id="PF05171"/>
    </source>
</evidence>
<protein>
    <submittedName>
        <fullName evidence="2">Hemin-degrading factor</fullName>
    </submittedName>
</protein>
<feature type="domain" description="Haemin-degrading HemS/ChuX" evidence="1">
    <location>
        <begin position="46"/>
        <end position="169"/>
    </location>
</feature>
<dbReference type="CDD" id="cd16831">
    <property type="entry name" value="HemS-like_C"/>
    <property type="match status" value="1"/>
</dbReference>
<dbReference type="CDD" id="cd16830">
    <property type="entry name" value="HemS-like_N"/>
    <property type="match status" value="1"/>
</dbReference>
<comment type="caution">
    <text evidence="2">The sequence shown here is derived from an EMBL/GenBank/DDBJ whole genome shotgun (WGS) entry which is preliminary data.</text>
</comment>
<dbReference type="RefSeq" id="WP_051610148.1">
    <property type="nucleotide sequence ID" value="NZ_BSOR01000001.1"/>
</dbReference>
<name>A0ABQ5ZVK3_9GAMM</name>
<dbReference type="InterPro" id="IPR053733">
    <property type="entry name" value="Heme_Transport_Util_sf"/>
</dbReference>
<dbReference type="Gene3D" id="3.40.1570.10">
    <property type="entry name" value="HemS/ChuS/ChuX like domains"/>
    <property type="match status" value="2"/>
</dbReference>
<sequence>MNMTLDAQDEQAILFSSLQQLRESEAPGFMVDWAALLDSSEGALQACRVGREKVWPLKDILAVLKALPSLGRVLALTRNQGVVNEYKGIYPKPQLGEAGQHAAGIFLDIGGLDLRLFMGHWHWGCAIEEETAKGKRLSLQFFDKHGSAVHKIFSLEETDLAAWQQLVNEQAITDKTAALPSFTPAEPVAHPAPVSPNQVAEEWRQMKDVHQFFSLIRRHRITRFSAVQAVPEDLSREVSVDAFQQVVDATAEQKMEIMIFVGSRGCVQIYTGKTQGIKPMRGWLNIFEENFTLHANPDSFFRAFVTRKPQSSGWVTSLEVFDKFGTLLLQMYAKREENGPEQAAWTELLTHLPSVNTSVK</sequence>
<keyword evidence="3" id="KW-1185">Reference proteome</keyword>
<dbReference type="EMBL" id="BSOR01000001">
    <property type="protein sequence ID" value="GLR62701.1"/>
    <property type="molecule type" value="Genomic_DNA"/>
</dbReference>